<evidence type="ECO:0000256" key="1">
    <source>
        <dbReference type="SAM" id="MobiDB-lite"/>
    </source>
</evidence>
<feature type="compositionally biased region" description="Basic and acidic residues" evidence="1">
    <location>
        <begin position="252"/>
        <end position="264"/>
    </location>
</feature>
<feature type="region of interest" description="Disordered" evidence="1">
    <location>
        <begin position="89"/>
        <end position="132"/>
    </location>
</feature>
<keyword evidence="2" id="KW-1133">Transmembrane helix</keyword>
<feature type="chain" id="PRO_5004587310" evidence="3">
    <location>
        <begin position="23"/>
        <end position="347"/>
    </location>
</feature>
<feature type="non-terminal residue" evidence="4">
    <location>
        <position position="347"/>
    </location>
</feature>
<sequence>RRAAKSVLCVLFVSPRVASVRAGEEANIFARPSTEMAVTLRQEVNLSRRACRAAGRNVSARLAASGCRGSDNASASHTKVYLHSAKDRDCGRPVTMVPSSSSPSSSPPPPLTGTAANTRSRTSDRRRVKVAPAAASDCTLGAGQVPPQPCRAGGRAEAGWRLGHLCIYIVLCSVLLSNNAFVLARPNLSAPASGSEKVAESVPVGQLSTLDLAFDSSSTGSLASASQLKRSAEAAPLIASTAPSDGGGHGAGELEGHAAEEGGEDHTVERYPVSQVDFSRVETPFVIGVWILSASIAKIGFHMTPKLSRIFPESCLLIVVGVIIGVLLRYATNLHVSPLTPNTFFFY</sequence>
<dbReference type="VEuPathDB" id="VectorBase:AAQUA_009639"/>
<proteinExistence type="evidence at transcript level"/>
<evidence type="ECO:0000256" key="3">
    <source>
        <dbReference type="SAM" id="SignalP"/>
    </source>
</evidence>
<name>T1E972_ANOAQ</name>
<dbReference type="AlphaFoldDB" id="T1E972"/>
<keyword evidence="2" id="KW-0812">Transmembrane</keyword>
<feature type="signal peptide" evidence="3">
    <location>
        <begin position="1"/>
        <end position="22"/>
    </location>
</feature>
<keyword evidence="3" id="KW-0732">Signal</keyword>
<feature type="transmembrane region" description="Helical" evidence="2">
    <location>
        <begin position="285"/>
        <end position="303"/>
    </location>
</feature>
<dbReference type="EMBL" id="GAMD01002103">
    <property type="protein sequence ID" value="JAA99487.1"/>
    <property type="molecule type" value="mRNA"/>
</dbReference>
<feature type="non-terminal residue" evidence="4">
    <location>
        <position position="1"/>
    </location>
</feature>
<keyword evidence="2" id="KW-0472">Membrane</keyword>
<accession>T1E972</accession>
<feature type="transmembrane region" description="Helical" evidence="2">
    <location>
        <begin position="315"/>
        <end position="332"/>
    </location>
</feature>
<evidence type="ECO:0000256" key="2">
    <source>
        <dbReference type="SAM" id="Phobius"/>
    </source>
</evidence>
<feature type="region of interest" description="Disordered" evidence="1">
    <location>
        <begin position="239"/>
        <end position="264"/>
    </location>
</feature>
<reference evidence="4" key="1">
    <citation type="submission" date="2013-07" db="EMBL/GenBank/DDBJ databases">
        <title>Transcriptome sequencing and developmental regulation of gene expression in Anopheles aquasalis.</title>
        <authorList>
            <consortium name="Brazilian Malaria Network (MCT/CNPq/MS/SCTIE/DECIT/PRONEX 555648/2009-5) and Research Network on Bioactive Molecules from Arthropod Vectors (NAP-MOBIARVE"/>
            <consortium name="University of Sao Paulo)"/>
            <person name="Marinotti O."/>
            <person name="Ribeiro J.M.C."/>
            <person name="Costa-da-Silva A.L."/>
            <person name="Silva M.C.P."/>
            <person name="Lopes A.R."/>
            <person name="Barros M.S."/>
            <person name="Sa-Nunes A."/>
            <person name="Konjin B.B."/>
            <person name="Carvalho E."/>
            <person name="Suesdek L."/>
            <person name="Silva-Neto M.A.C."/>
            <person name="Capurro M.L."/>
        </authorList>
    </citation>
    <scope>NUCLEOTIDE SEQUENCE</scope>
    <source>
        <tissue evidence="4">Whole body</tissue>
    </source>
</reference>
<evidence type="ECO:0000313" key="4">
    <source>
        <dbReference type="EMBL" id="JAA99487.1"/>
    </source>
</evidence>
<protein>
    <submittedName>
        <fullName evidence="4">Putative na + /h + hydrogen exchanger 2</fullName>
    </submittedName>
</protein>
<organism evidence="4">
    <name type="scientific">Anopheles aquasalis</name>
    <name type="common">Malaria mosquito</name>
    <dbReference type="NCBI Taxonomy" id="42839"/>
    <lineage>
        <taxon>Eukaryota</taxon>
        <taxon>Metazoa</taxon>
        <taxon>Ecdysozoa</taxon>
        <taxon>Arthropoda</taxon>
        <taxon>Hexapoda</taxon>
        <taxon>Insecta</taxon>
        <taxon>Pterygota</taxon>
        <taxon>Neoptera</taxon>
        <taxon>Endopterygota</taxon>
        <taxon>Diptera</taxon>
        <taxon>Nematocera</taxon>
        <taxon>Culicoidea</taxon>
        <taxon>Culicidae</taxon>
        <taxon>Anophelinae</taxon>
        <taxon>Anopheles</taxon>
    </lineage>
</organism>